<dbReference type="GO" id="GO:0015293">
    <property type="term" value="F:symporter activity"/>
    <property type="evidence" value="ECO:0007669"/>
    <property type="project" value="UniProtKB-KW"/>
</dbReference>
<dbReference type="GO" id="GO:0005886">
    <property type="term" value="C:plasma membrane"/>
    <property type="evidence" value="ECO:0007669"/>
    <property type="project" value="UniProtKB-SubCell"/>
</dbReference>
<reference evidence="13" key="1">
    <citation type="submission" date="2018-05" db="EMBL/GenBank/DDBJ databases">
        <authorList>
            <person name="Lanie J.A."/>
            <person name="Ng W.-L."/>
            <person name="Kazmierczak K.M."/>
            <person name="Andrzejewski T.M."/>
            <person name="Davidsen T.M."/>
            <person name="Wayne K.J."/>
            <person name="Tettelin H."/>
            <person name="Glass J.I."/>
            <person name="Rusch D."/>
            <person name="Podicherti R."/>
            <person name="Tsui H.-C.T."/>
            <person name="Winkler M.E."/>
        </authorList>
    </citation>
    <scope>NUCLEOTIDE SEQUENCE</scope>
</reference>
<comment type="subcellular location">
    <subcellularLocation>
        <location evidence="1">Cell membrane</location>
        <topology evidence="1">Multi-pass membrane protein</topology>
    </subcellularLocation>
</comment>
<dbReference type="Pfam" id="PF00474">
    <property type="entry name" value="SSF"/>
    <property type="match status" value="1"/>
</dbReference>
<dbReference type="PANTHER" id="PTHR48086:SF3">
    <property type="entry name" value="SODIUM_PROLINE SYMPORTER"/>
    <property type="match status" value="1"/>
</dbReference>
<keyword evidence="10 12" id="KW-0472">Membrane</keyword>
<keyword evidence="7 12" id="KW-1133">Transmembrane helix</keyword>
<keyword evidence="9" id="KW-0406">Ion transport</keyword>
<keyword evidence="4" id="KW-1003">Cell membrane</keyword>
<keyword evidence="3" id="KW-0813">Transport</keyword>
<comment type="similarity">
    <text evidence="2">Belongs to the sodium:solute symporter (SSF) (TC 2.A.21) family.</text>
</comment>
<evidence type="ECO:0000256" key="9">
    <source>
        <dbReference type="ARBA" id="ARBA00023065"/>
    </source>
</evidence>
<dbReference type="EMBL" id="UINC01133649">
    <property type="protein sequence ID" value="SVD16713.1"/>
    <property type="molecule type" value="Genomic_DNA"/>
</dbReference>
<dbReference type="PROSITE" id="PS50283">
    <property type="entry name" value="NA_SOLUT_SYMP_3"/>
    <property type="match status" value="1"/>
</dbReference>
<accession>A0A382T3Y8</accession>
<dbReference type="InterPro" id="IPR001734">
    <property type="entry name" value="Na/solute_symporter"/>
</dbReference>
<keyword evidence="6" id="KW-0769">Symport</keyword>
<keyword evidence="11" id="KW-0739">Sodium transport</keyword>
<sequence length="127" mass="14494">MIGIGWLGRLHRRSDSLADFYLAGRSMGFGVLFLTLYATQYSGNTMFGYTGESYRIGFEWTVSVLFMFSIIAGYLLFAPRLVVIARKFQFITPGDYIRERFGSRRLTLLATILMIYALGNYTLAQLK</sequence>
<evidence type="ECO:0000313" key="13">
    <source>
        <dbReference type="EMBL" id="SVD16713.1"/>
    </source>
</evidence>
<dbReference type="InterPro" id="IPR050277">
    <property type="entry name" value="Sodium:Solute_Symporter"/>
</dbReference>
<dbReference type="AlphaFoldDB" id="A0A382T3Y8"/>
<evidence type="ECO:0000256" key="8">
    <source>
        <dbReference type="ARBA" id="ARBA00023053"/>
    </source>
</evidence>
<dbReference type="Gene3D" id="1.20.1730.10">
    <property type="entry name" value="Sodium/glucose cotransporter"/>
    <property type="match status" value="1"/>
</dbReference>
<dbReference type="PANTHER" id="PTHR48086">
    <property type="entry name" value="SODIUM/PROLINE SYMPORTER-RELATED"/>
    <property type="match status" value="1"/>
</dbReference>
<dbReference type="InterPro" id="IPR038377">
    <property type="entry name" value="Na/Glc_symporter_sf"/>
</dbReference>
<evidence type="ECO:0000256" key="10">
    <source>
        <dbReference type="ARBA" id="ARBA00023136"/>
    </source>
</evidence>
<keyword evidence="5 12" id="KW-0812">Transmembrane</keyword>
<evidence type="ECO:0000256" key="1">
    <source>
        <dbReference type="ARBA" id="ARBA00004651"/>
    </source>
</evidence>
<feature type="transmembrane region" description="Helical" evidence="12">
    <location>
        <begin position="20"/>
        <end position="40"/>
    </location>
</feature>
<feature type="transmembrane region" description="Helical" evidence="12">
    <location>
        <begin position="60"/>
        <end position="85"/>
    </location>
</feature>
<protein>
    <recommendedName>
        <fullName evidence="14">Sodium:solute symporter family protein</fullName>
    </recommendedName>
</protein>
<evidence type="ECO:0008006" key="14">
    <source>
        <dbReference type="Google" id="ProtNLM"/>
    </source>
</evidence>
<evidence type="ECO:0000256" key="3">
    <source>
        <dbReference type="ARBA" id="ARBA00022448"/>
    </source>
</evidence>
<name>A0A382T3Y8_9ZZZZ</name>
<evidence type="ECO:0000256" key="5">
    <source>
        <dbReference type="ARBA" id="ARBA00022692"/>
    </source>
</evidence>
<evidence type="ECO:0000256" key="11">
    <source>
        <dbReference type="ARBA" id="ARBA00023201"/>
    </source>
</evidence>
<feature type="non-terminal residue" evidence="13">
    <location>
        <position position="127"/>
    </location>
</feature>
<evidence type="ECO:0000256" key="12">
    <source>
        <dbReference type="SAM" id="Phobius"/>
    </source>
</evidence>
<evidence type="ECO:0000256" key="6">
    <source>
        <dbReference type="ARBA" id="ARBA00022847"/>
    </source>
</evidence>
<evidence type="ECO:0000256" key="7">
    <source>
        <dbReference type="ARBA" id="ARBA00022989"/>
    </source>
</evidence>
<gene>
    <name evidence="13" type="ORF">METZ01_LOCUS369567</name>
</gene>
<feature type="transmembrane region" description="Helical" evidence="12">
    <location>
        <begin position="106"/>
        <end position="124"/>
    </location>
</feature>
<proteinExistence type="inferred from homology"/>
<keyword evidence="8" id="KW-0915">Sodium</keyword>
<organism evidence="13">
    <name type="scientific">marine metagenome</name>
    <dbReference type="NCBI Taxonomy" id="408172"/>
    <lineage>
        <taxon>unclassified sequences</taxon>
        <taxon>metagenomes</taxon>
        <taxon>ecological metagenomes</taxon>
    </lineage>
</organism>
<dbReference type="GO" id="GO:0006814">
    <property type="term" value="P:sodium ion transport"/>
    <property type="evidence" value="ECO:0007669"/>
    <property type="project" value="UniProtKB-KW"/>
</dbReference>
<evidence type="ECO:0000256" key="2">
    <source>
        <dbReference type="ARBA" id="ARBA00006434"/>
    </source>
</evidence>
<evidence type="ECO:0000256" key="4">
    <source>
        <dbReference type="ARBA" id="ARBA00022475"/>
    </source>
</evidence>